<dbReference type="PANTHER" id="PTHR35400:SF1">
    <property type="entry name" value="SLR1083 PROTEIN"/>
    <property type="match status" value="1"/>
</dbReference>
<keyword evidence="4" id="KW-1185">Reference proteome</keyword>
<gene>
    <name evidence="3" type="ORF">GQ466_11660</name>
</gene>
<dbReference type="CDD" id="cd06260">
    <property type="entry name" value="DUF820-like"/>
    <property type="match status" value="1"/>
</dbReference>
<organism evidence="3 4">
    <name type="scientific">Actinomadura rayongensis</name>
    <dbReference type="NCBI Taxonomy" id="1429076"/>
    <lineage>
        <taxon>Bacteria</taxon>
        <taxon>Bacillati</taxon>
        <taxon>Actinomycetota</taxon>
        <taxon>Actinomycetes</taxon>
        <taxon>Streptosporangiales</taxon>
        <taxon>Thermomonosporaceae</taxon>
        <taxon>Actinomadura</taxon>
    </lineage>
</organism>
<proteinExistence type="predicted"/>
<dbReference type="SUPFAM" id="SSF52980">
    <property type="entry name" value="Restriction endonuclease-like"/>
    <property type="match status" value="1"/>
</dbReference>
<dbReference type="InterPro" id="IPR012296">
    <property type="entry name" value="Nuclease_put_TT1808"/>
</dbReference>
<evidence type="ECO:0000256" key="1">
    <source>
        <dbReference type="SAM" id="MobiDB-lite"/>
    </source>
</evidence>
<dbReference type="AlphaFoldDB" id="A0A6I4WCC1"/>
<comment type="caution">
    <text evidence="3">The sequence shown here is derived from an EMBL/GenBank/DDBJ whole genome shotgun (WGS) entry which is preliminary data.</text>
</comment>
<dbReference type="RefSeq" id="WP_161102888.1">
    <property type="nucleotide sequence ID" value="NZ_JBHLYI010000001.1"/>
</dbReference>
<name>A0A6I4WCC1_9ACTN</name>
<feature type="domain" description="Putative restriction endonuclease" evidence="2">
    <location>
        <begin position="17"/>
        <end position="180"/>
    </location>
</feature>
<dbReference type="Pfam" id="PF05685">
    <property type="entry name" value="Uma2"/>
    <property type="match status" value="1"/>
</dbReference>
<feature type="compositionally biased region" description="Basic and acidic residues" evidence="1">
    <location>
        <begin position="1"/>
        <end position="13"/>
    </location>
</feature>
<dbReference type="Proteomes" id="UP000431901">
    <property type="component" value="Unassembled WGS sequence"/>
</dbReference>
<dbReference type="PANTHER" id="PTHR35400">
    <property type="entry name" value="SLR1083 PROTEIN"/>
    <property type="match status" value="1"/>
</dbReference>
<dbReference type="InterPro" id="IPR008538">
    <property type="entry name" value="Uma2"/>
</dbReference>
<reference evidence="3 4" key="1">
    <citation type="submission" date="2019-12" db="EMBL/GenBank/DDBJ databases">
        <title>Nocardia macrotermitis sp. nov. and Nocardia aurantia sp. nov., isolated from the gut of the fungus growing-termite Macrotermes natalensis.</title>
        <authorList>
            <person name="Christine B."/>
            <person name="Rene B."/>
        </authorList>
    </citation>
    <scope>NUCLEOTIDE SEQUENCE [LARGE SCALE GENOMIC DNA]</scope>
    <source>
        <strain evidence="3 4">DSM 102126</strain>
    </source>
</reference>
<dbReference type="OrthoDB" id="5524117at2"/>
<feature type="region of interest" description="Disordered" evidence="1">
    <location>
        <begin position="1"/>
        <end position="20"/>
    </location>
</feature>
<dbReference type="InterPro" id="IPR011335">
    <property type="entry name" value="Restrct_endonuc-II-like"/>
</dbReference>
<accession>A0A6I4WCC1</accession>
<evidence type="ECO:0000259" key="2">
    <source>
        <dbReference type="Pfam" id="PF05685"/>
    </source>
</evidence>
<protein>
    <recommendedName>
        <fullName evidence="2">Putative restriction endonuclease domain-containing protein</fullName>
    </recommendedName>
</protein>
<dbReference type="Gene3D" id="3.90.1570.10">
    <property type="entry name" value="tt1808, chain A"/>
    <property type="match status" value="1"/>
</dbReference>
<sequence length="191" mass="21570">MSTAHDYGDERGPHTIADLDELPEEGRQYELVHGWLIRMVPGILHEECIAEITDILRPHVPADHVLREGYAVAVTDDTLYQPDIALVARDAARRAKKDRMRAVTGEDVLLAVEVQLARSGSWNTVHHFKFQDYALAGIQYYWIFDVADIPMLTAYELDGDVYRRTHQVTGDEIAELDEPVKVAFSPSEITA</sequence>
<evidence type="ECO:0000313" key="4">
    <source>
        <dbReference type="Proteomes" id="UP000431901"/>
    </source>
</evidence>
<dbReference type="EMBL" id="WUTW01000002">
    <property type="protein sequence ID" value="MXQ64694.1"/>
    <property type="molecule type" value="Genomic_DNA"/>
</dbReference>
<evidence type="ECO:0000313" key="3">
    <source>
        <dbReference type="EMBL" id="MXQ64694.1"/>
    </source>
</evidence>